<dbReference type="PANTHER" id="PTHR15555:SF0">
    <property type="entry name" value="ZINC FINGER HIT DOMAIN-CONTAINING PROTEIN 2"/>
    <property type="match status" value="1"/>
</dbReference>
<accession>A0A5M3MIM0</accession>
<feature type="compositionally biased region" description="Low complexity" evidence="2">
    <location>
        <begin position="405"/>
        <end position="422"/>
    </location>
</feature>
<dbReference type="InterPro" id="IPR039646">
    <property type="entry name" value="ZNHIT2"/>
</dbReference>
<evidence type="ECO:0000256" key="2">
    <source>
        <dbReference type="SAM" id="MobiDB-lite"/>
    </source>
</evidence>
<feature type="region of interest" description="Disordered" evidence="2">
    <location>
        <begin position="399"/>
        <end position="429"/>
    </location>
</feature>
<dbReference type="OMA" id="AVITDIW"/>
<dbReference type="Gene3D" id="3.30.60.190">
    <property type="match status" value="1"/>
</dbReference>
<dbReference type="OrthoDB" id="18412at2759"/>
<dbReference type="RefSeq" id="XP_007770812.1">
    <property type="nucleotide sequence ID" value="XM_007772622.1"/>
</dbReference>
<organism evidence="4 5">
    <name type="scientific">Coniophora puteana (strain RWD-64-598)</name>
    <name type="common">Brown rot fungus</name>
    <dbReference type="NCBI Taxonomy" id="741705"/>
    <lineage>
        <taxon>Eukaryota</taxon>
        <taxon>Fungi</taxon>
        <taxon>Dikarya</taxon>
        <taxon>Basidiomycota</taxon>
        <taxon>Agaricomycotina</taxon>
        <taxon>Agaricomycetes</taxon>
        <taxon>Agaricomycetidae</taxon>
        <taxon>Boletales</taxon>
        <taxon>Coniophorineae</taxon>
        <taxon>Coniophoraceae</taxon>
        <taxon>Coniophora</taxon>
    </lineage>
</organism>
<dbReference type="GeneID" id="19202048"/>
<gene>
    <name evidence="4" type="ORF">CONPUDRAFT_145257</name>
</gene>
<dbReference type="PANTHER" id="PTHR15555">
    <property type="entry name" value="ZINC FINGER HIT DOMAIN CONTAINING PROTEIN 2 PROTEIN FON -RELATED"/>
    <property type="match status" value="1"/>
</dbReference>
<keyword evidence="1" id="KW-0863">Zinc-finger</keyword>
<protein>
    <recommendedName>
        <fullName evidence="3">HIT-type domain-containing protein</fullName>
    </recommendedName>
</protein>
<proteinExistence type="predicted"/>
<dbReference type="AlphaFoldDB" id="A0A5M3MIM0"/>
<dbReference type="SUPFAM" id="SSF144232">
    <property type="entry name" value="HIT/MYND zinc finger-like"/>
    <property type="match status" value="1"/>
</dbReference>
<keyword evidence="5" id="KW-1185">Reference proteome</keyword>
<dbReference type="GO" id="GO:0008270">
    <property type="term" value="F:zinc ion binding"/>
    <property type="evidence" value="ECO:0007669"/>
    <property type="project" value="UniProtKB-UniRule"/>
</dbReference>
<name>A0A5M3MIM0_CONPW</name>
<dbReference type="Proteomes" id="UP000053558">
    <property type="component" value="Unassembled WGS sequence"/>
</dbReference>
<feature type="domain" description="HIT-type" evidence="3">
    <location>
        <begin position="24"/>
        <end position="57"/>
    </location>
</feature>
<dbReference type="KEGG" id="cput:CONPUDRAFT_145257"/>
<dbReference type="EMBL" id="JH711581">
    <property type="protein sequence ID" value="EIW79088.1"/>
    <property type="molecule type" value="Genomic_DNA"/>
</dbReference>
<keyword evidence="1" id="KW-0479">Metal-binding</keyword>
<dbReference type="InterPro" id="IPR007529">
    <property type="entry name" value="Znf_HIT"/>
</dbReference>
<evidence type="ECO:0000313" key="4">
    <source>
        <dbReference type="EMBL" id="EIW79088.1"/>
    </source>
</evidence>
<evidence type="ECO:0000256" key="1">
    <source>
        <dbReference type="PROSITE-ProRule" id="PRU00453"/>
    </source>
</evidence>
<dbReference type="PROSITE" id="PS51083">
    <property type="entry name" value="ZF_HIT"/>
    <property type="match status" value="1"/>
</dbReference>
<reference evidence="5" key="1">
    <citation type="journal article" date="2012" name="Science">
        <title>The Paleozoic origin of enzymatic lignin decomposition reconstructed from 31 fungal genomes.</title>
        <authorList>
            <person name="Floudas D."/>
            <person name="Binder M."/>
            <person name="Riley R."/>
            <person name="Barry K."/>
            <person name="Blanchette R.A."/>
            <person name="Henrissat B."/>
            <person name="Martinez A.T."/>
            <person name="Otillar R."/>
            <person name="Spatafora J.W."/>
            <person name="Yadav J.S."/>
            <person name="Aerts A."/>
            <person name="Benoit I."/>
            <person name="Boyd A."/>
            <person name="Carlson A."/>
            <person name="Copeland A."/>
            <person name="Coutinho P.M."/>
            <person name="de Vries R.P."/>
            <person name="Ferreira P."/>
            <person name="Findley K."/>
            <person name="Foster B."/>
            <person name="Gaskell J."/>
            <person name="Glotzer D."/>
            <person name="Gorecki P."/>
            <person name="Heitman J."/>
            <person name="Hesse C."/>
            <person name="Hori C."/>
            <person name="Igarashi K."/>
            <person name="Jurgens J.A."/>
            <person name="Kallen N."/>
            <person name="Kersten P."/>
            <person name="Kohler A."/>
            <person name="Kuees U."/>
            <person name="Kumar T.K.A."/>
            <person name="Kuo A."/>
            <person name="LaButti K."/>
            <person name="Larrondo L.F."/>
            <person name="Lindquist E."/>
            <person name="Ling A."/>
            <person name="Lombard V."/>
            <person name="Lucas S."/>
            <person name="Lundell T."/>
            <person name="Martin R."/>
            <person name="McLaughlin D.J."/>
            <person name="Morgenstern I."/>
            <person name="Morin E."/>
            <person name="Murat C."/>
            <person name="Nagy L.G."/>
            <person name="Nolan M."/>
            <person name="Ohm R.A."/>
            <person name="Patyshakuliyeva A."/>
            <person name="Rokas A."/>
            <person name="Ruiz-Duenas F.J."/>
            <person name="Sabat G."/>
            <person name="Salamov A."/>
            <person name="Samejima M."/>
            <person name="Schmutz J."/>
            <person name="Slot J.C."/>
            <person name="St John F."/>
            <person name="Stenlid J."/>
            <person name="Sun H."/>
            <person name="Sun S."/>
            <person name="Syed K."/>
            <person name="Tsang A."/>
            <person name="Wiebenga A."/>
            <person name="Young D."/>
            <person name="Pisabarro A."/>
            <person name="Eastwood D.C."/>
            <person name="Martin F."/>
            <person name="Cullen D."/>
            <person name="Grigoriev I.V."/>
            <person name="Hibbett D.S."/>
        </authorList>
    </citation>
    <scope>NUCLEOTIDE SEQUENCE [LARGE SCALE GENOMIC DNA]</scope>
    <source>
        <strain evidence="5">RWD-64-598 SS2</strain>
    </source>
</reference>
<evidence type="ECO:0000313" key="5">
    <source>
        <dbReference type="Proteomes" id="UP000053558"/>
    </source>
</evidence>
<dbReference type="CDD" id="cd23024">
    <property type="entry name" value="zf-HIT_ZNHIT2-3"/>
    <property type="match status" value="1"/>
</dbReference>
<evidence type="ECO:0000259" key="3">
    <source>
        <dbReference type="PROSITE" id="PS51083"/>
    </source>
</evidence>
<keyword evidence="1" id="KW-0862">Zinc</keyword>
<sequence length="429" mass="47405">MSDQPEIRAAPLEATGSKLEQQPCGICRRQFARYACPTCNLLYCSLTCFRSETHSQCSEGFYRKEIESGIKNESSRSAEERMKMLELLKRVEDQSLEDGMEILGGDEDDEDDEADDLAKRLDGIDLENATAADVLDALTPEQRERFAKLFKDPDSNLARQLLSSEALELERSRPWWESPMSSDPYLKPSMSQEMQPTERPPLMEIPQQLLSRRPSGPSLLYNICAVMLTYAYLIRHFSVSTLHQLLSSDSEEEAAAARHVVRQALPFISDRQSTLVHTGTKGVISSVWTGFGEGQVDAKTITVLLRDAAVLLAPRKVAPLAEASASPEEQILSRPSINCVLALSDLRAVFDPSLSGVGKRNAHVGMKLTFYAAHVLDYPIRPLQELVDELQAQARVIGRDDTQDSAEPSSAKAPAAVVASKPGKIEELS</sequence>
<dbReference type="Pfam" id="PF04438">
    <property type="entry name" value="zf-HIT"/>
    <property type="match status" value="1"/>
</dbReference>
<comment type="caution">
    <text evidence="4">The sequence shown here is derived from an EMBL/GenBank/DDBJ whole genome shotgun (WGS) entry which is preliminary data.</text>
</comment>